<organism evidence="12 13">
    <name type="scientific">Pleionea mediterranea</name>
    <dbReference type="NCBI Taxonomy" id="523701"/>
    <lineage>
        <taxon>Bacteria</taxon>
        <taxon>Pseudomonadati</taxon>
        <taxon>Pseudomonadota</taxon>
        <taxon>Gammaproteobacteria</taxon>
        <taxon>Oceanospirillales</taxon>
        <taxon>Pleioneaceae</taxon>
        <taxon>Pleionea</taxon>
    </lineage>
</organism>
<dbReference type="Proteomes" id="UP000245790">
    <property type="component" value="Unassembled WGS sequence"/>
</dbReference>
<dbReference type="SUPFAM" id="SSF141072">
    <property type="entry name" value="CalX-like"/>
    <property type="match status" value="3"/>
</dbReference>
<dbReference type="InterPro" id="IPR003644">
    <property type="entry name" value="Calx_beta"/>
</dbReference>
<protein>
    <submittedName>
        <fullName evidence="12">Putative secreted protein</fullName>
    </submittedName>
</protein>
<evidence type="ECO:0000256" key="9">
    <source>
        <dbReference type="PIRSR" id="PIRSR615500-1"/>
    </source>
</evidence>
<dbReference type="PROSITE" id="PS51892">
    <property type="entry name" value="SUBTILASE"/>
    <property type="match status" value="1"/>
</dbReference>
<dbReference type="OrthoDB" id="5360469at2"/>
<dbReference type="GO" id="GO:0007154">
    <property type="term" value="P:cell communication"/>
    <property type="evidence" value="ECO:0007669"/>
    <property type="project" value="InterPro"/>
</dbReference>
<evidence type="ECO:0000256" key="7">
    <source>
        <dbReference type="ARBA" id="ARBA00022837"/>
    </source>
</evidence>
<dbReference type="CDD" id="cd07477">
    <property type="entry name" value="Peptidases_S8_Subtilisin_subset"/>
    <property type="match status" value="1"/>
</dbReference>
<evidence type="ECO:0000256" key="1">
    <source>
        <dbReference type="ARBA" id="ARBA00011073"/>
    </source>
</evidence>
<dbReference type="Pfam" id="PF00082">
    <property type="entry name" value="Peptidase_S8"/>
    <property type="match status" value="2"/>
</dbReference>
<dbReference type="PROSITE" id="PS00138">
    <property type="entry name" value="SUBTILASE_SER"/>
    <property type="match status" value="1"/>
</dbReference>
<dbReference type="InterPro" id="IPR000209">
    <property type="entry name" value="Peptidase_S8/S53_dom"/>
</dbReference>
<evidence type="ECO:0000256" key="4">
    <source>
        <dbReference type="ARBA" id="ARBA00022737"/>
    </source>
</evidence>
<feature type="domain" description="Calx-beta" evidence="11">
    <location>
        <begin position="766"/>
        <end position="868"/>
    </location>
</feature>
<dbReference type="SUPFAM" id="SSF52743">
    <property type="entry name" value="Subtilisin-like"/>
    <property type="match status" value="1"/>
</dbReference>
<sequence>MGSKFKHHLLASAVISAFSVCGSAESESKQGSLAEQETSRFIVKYKTASLPMMSGTGATRFDLREVSSELQAKGIRVKRELPMQGSVAVELSTQLFNELKNDPQVEFIEQDHRRDLMAIYEDTVGDPNTTQLTPYAIVQSQADQLTLQDGQKVCVIDSGIAGTDGETGGLNNDFNWANITGDNDSGTGLWNADGGPHGTHVAGTVGAADNEFGVIGMAPGVSMHIIKVFNNSGWGYSSDLAYAAQKCSDAGANIITMSLGGGGANNTEENAFETFTENGGLVLAAAGNDGNTTRSYPAGYDSVMMIGANDNDNNIASFSQFPSCNDSKTNCVEVTAGGVNTLSTYPSGGAMVVGLTVDGSGYAASPMENSGDASAETYFMGLADQTDAGADGKICVIDRGEITFHDKVKNCEDSGGLGAIIINNVDGMLSGTLGDSNQTTIPAVGTRLEDRNALVSSTNASISIGAGSYGLMSGTSMATPGVAGVAALVWSNHPHCNGTEIRQALKASAEDSGAEGHDVYFGNGIVKAKAASDYIAANGCNAQPSAGSIQFVSNNATVDEDAGSISITIERINGSAGEVSFDIATSNGTAEESSDYAAVSQSLLMADGEVSKSISIDIINDSEYEGETAENFFVSLSNPSSNTEIQQPSEMQININEDDPMPPAGDFALSSAEYSVDENAGELTVTVNRVNGDYGEATIEISASDASATNDDYQALNETITFAHGETEKQITVTLIDDSVYEGDESFTVTLANPSDRSSVNDPSAATVTIVEDDPMPPAGDFELSDAEFSIDENAASLTITINRVNGDFGDASVEVSTSGNSATAGSDFEAVNETVLFAEGETSKQITIALIDDTEYEGDETFSVRLANASERSNISSPATATVTITEDDPEPEDGGSLHWLMLLSLLLLRSRKQVVKQ</sequence>
<dbReference type="GO" id="GO:0006508">
    <property type="term" value="P:proteolysis"/>
    <property type="evidence" value="ECO:0007669"/>
    <property type="project" value="UniProtKB-KW"/>
</dbReference>
<evidence type="ECO:0000313" key="13">
    <source>
        <dbReference type="Proteomes" id="UP000245790"/>
    </source>
</evidence>
<dbReference type="InterPro" id="IPR015500">
    <property type="entry name" value="Peptidase_S8_subtilisin-rel"/>
</dbReference>
<dbReference type="InterPro" id="IPR034202">
    <property type="entry name" value="Subtilisin_Carlsberg-like"/>
</dbReference>
<dbReference type="InterPro" id="IPR038081">
    <property type="entry name" value="CalX-like_sf"/>
</dbReference>
<reference evidence="12 13" key="1">
    <citation type="submission" date="2018-05" db="EMBL/GenBank/DDBJ databases">
        <title>Genomic Encyclopedia of Type Strains, Phase IV (KMG-IV): sequencing the most valuable type-strain genomes for metagenomic binning, comparative biology and taxonomic classification.</title>
        <authorList>
            <person name="Goeker M."/>
        </authorList>
    </citation>
    <scope>NUCLEOTIDE SEQUENCE [LARGE SCALE GENOMIC DNA]</scope>
    <source>
        <strain evidence="12 13">DSM 25350</strain>
    </source>
</reference>
<dbReference type="SUPFAM" id="SSF54897">
    <property type="entry name" value="Protease propeptides/inhibitors"/>
    <property type="match status" value="1"/>
</dbReference>
<dbReference type="PANTHER" id="PTHR11878">
    <property type="entry name" value="SODIUM/CALCIUM EXCHANGER"/>
    <property type="match status" value="1"/>
</dbReference>
<evidence type="ECO:0000256" key="3">
    <source>
        <dbReference type="ARBA" id="ARBA00022729"/>
    </source>
</evidence>
<keyword evidence="8" id="KW-0406">Ion transport</keyword>
<keyword evidence="3" id="KW-0732">Signal</keyword>
<evidence type="ECO:0000256" key="5">
    <source>
        <dbReference type="ARBA" id="ARBA00022801"/>
    </source>
</evidence>
<comment type="similarity">
    <text evidence="1 10">Belongs to the peptidase S8 family.</text>
</comment>
<evidence type="ECO:0000256" key="10">
    <source>
        <dbReference type="PROSITE-ProRule" id="PRU01240"/>
    </source>
</evidence>
<accession>A0A316FX40</accession>
<dbReference type="Gene3D" id="3.30.70.80">
    <property type="entry name" value="Peptidase S8 propeptide/proteinase inhibitor I9"/>
    <property type="match status" value="1"/>
</dbReference>
<dbReference type="Gene3D" id="3.50.30.30">
    <property type="match status" value="1"/>
</dbReference>
<feature type="active site" description="Charge relay system" evidence="9 10">
    <location>
        <position position="157"/>
    </location>
</feature>
<dbReference type="EMBL" id="QGGU01000004">
    <property type="protein sequence ID" value="PWK52943.1"/>
    <property type="molecule type" value="Genomic_DNA"/>
</dbReference>
<dbReference type="InterPro" id="IPR051171">
    <property type="entry name" value="CaCA"/>
</dbReference>
<evidence type="ECO:0000313" key="12">
    <source>
        <dbReference type="EMBL" id="PWK52943.1"/>
    </source>
</evidence>
<feature type="domain" description="Calx-beta" evidence="11">
    <location>
        <begin position="651"/>
        <end position="752"/>
    </location>
</feature>
<dbReference type="Pfam" id="PF03160">
    <property type="entry name" value="Calx-beta"/>
    <property type="match status" value="3"/>
</dbReference>
<keyword evidence="8" id="KW-0813">Transport</keyword>
<comment type="caution">
    <text evidence="12">The sequence shown here is derived from an EMBL/GenBank/DDBJ whole genome shotgun (WGS) entry which is preliminary data.</text>
</comment>
<dbReference type="Gene3D" id="3.40.50.200">
    <property type="entry name" value="Peptidase S8/S53 domain"/>
    <property type="match status" value="1"/>
</dbReference>
<evidence type="ECO:0000256" key="8">
    <source>
        <dbReference type="ARBA" id="ARBA00023065"/>
    </source>
</evidence>
<dbReference type="GO" id="GO:0016020">
    <property type="term" value="C:membrane"/>
    <property type="evidence" value="ECO:0007669"/>
    <property type="project" value="InterPro"/>
</dbReference>
<dbReference type="RefSeq" id="WP_109762920.1">
    <property type="nucleotide sequence ID" value="NZ_QGGU01000004.1"/>
</dbReference>
<dbReference type="AlphaFoldDB" id="A0A316FX40"/>
<keyword evidence="2 10" id="KW-0645">Protease</keyword>
<evidence type="ECO:0000259" key="11">
    <source>
        <dbReference type="SMART" id="SM00237"/>
    </source>
</evidence>
<evidence type="ECO:0000256" key="6">
    <source>
        <dbReference type="ARBA" id="ARBA00022825"/>
    </source>
</evidence>
<proteinExistence type="inferred from homology"/>
<keyword evidence="4" id="KW-0677">Repeat</keyword>
<dbReference type="GO" id="GO:0030001">
    <property type="term" value="P:metal ion transport"/>
    <property type="evidence" value="ECO:0007669"/>
    <property type="project" value="TreeGrafter"/>
</dbReference>
<feature type="active site" description="Charge relay system" evidence="9 10">
    <location>
        <position position="197"/>
    </location>
</feature>
<keyword evidence="13" id="KW-1185">Reference proteome</keyword>
<dbReference type="InterPro" id="IPR036852">
    <property type="entry name" value="Peptidase_S8/S53_dom_sf"/>
</dbReference>
<keyword evidence="6 10" id="KW-0720">Serine protease</keyword>
<feature type="domain" description="Calx-beta" evidence="11">
    <location>
        <begin position="537"/>
        <end position="637"/>
    </location>
</feature>
<feature type="active site" description="Charge relay system" evidence="9 10">
    <location>
        <position position="476"/>
    </location>
</feature>
<dbReference type="InterPro" id="IPR022398">
    <property type="entry name" value="Peptidase_S8_His-AS"/>
</dbReference>
<keyword evidence="7" id="KW-0106">Calcium</keyword>
<keyword evidence="5 10" id="KW-0378">Hydrolase</keyword>
<dbReference type="GO" id="GO:0004252">
    <property type="term" value="F:serine-type endopeptidase activity"/>
    <property type="evidence" value="ECO:0007669"/>
    <property type="project" value="UniProtKB-UniRule"/>
</dbReference>
<dbReference type="InterPro" id="IPR023828">
    <property type="entry name" value="Peptidase_S8_Ser-AS"/>
</dbReference>
<dbReference type="PROSITE" id="PS00137">
    <property type="entry name" value="SUBTILASE_HIS"/>
    <property type="match status" value="1"/>
</dbReference>
<dbReference type="PRINTS" id="PR00723">
    <property type="entry name" value="SUBTILISIN"/>
</dbReference>
<dbReference type="Gene3D" id="2.60.40.2030">
    <property type="match status" value="3"/>
</dbReference>
<name>A0A316FX40_9GAMM</name>
<dbReference type="InterPro" id="IPR037045">
    <property type="entry name" value="S8pro/Inhibitor_I9_sf"/>
</dbReference>
<dbReference type="PANTHER" id="PTHR11878:SF65">
    <property type="entry name" value="NA_CA-EXCHANGE PROTEIN, ISOFORM G"/>
    <property type="match status" value="1"/>
</dbReference>
<dbReference type="SMART" id="SM00237">
    <property type="entry name" value="Calx_beta"/>
    <property type="match status" value="3"/>
</dbReference>
<gene>
    <name evidence="12" type="ORF">C8D97_104161</name>
</gene>
<evidence type="ECO:0000256" key="2">
    <source>
        <dbReference type="ARBA" id="ARBA00022670"/>
    </source>
</evidence>